<dbReference type="InterPro" id="IPR031107">
    <property type="entry name" value="Small_HSP"/>
</dbReference>
<gene>
    <name evidence="5" type="ORF">SAMN04490239_1287</name>
</gene>
<evidence type="ECO:0000313" key="6">
    <source>
        <dbReference type="Proteomes" id="UP000183561"/>
    </source>
</evidence>
<protein>
    <submittedName>
        <fullName evidence="5">HSP20 family protein</fullName>
    </submittedName>
</protein>
<feature type="compositionally biased region" description="Basic and acidic residues" evidence="3">
    <location>
        <begin position="13"/>
        <end position="24"/>
    </location>
</feature>
<organism evidence="5 6">
    <name type="scientific">Rhodococcus koreensis</name>
    <dbReference type="NCBI Taxonomy" id="99653"/>
    <lineage>
        <taxon>Bacteria</taxon>
        <taxon>Bacillati</taxon>
        <taxon>Actinomycetota</taxon>
        <taxon>Actinomycetes</taxon>
        <taxon>Mycobacteriales</taxon>
        <taxon>Nocardiaceae</taxon>
        <taxon>Rhodococcus</taxon>
    </lineage>
</organism>
<sequence length="145" mass="15792">MAAPANRGGGESGRWDPVAERPLRDSMSGAPFGGGQTWRPLADVSETDDGYVVEVEVPGVAREDLDITLSANELEISGEFVEKKRAGWLRTRSRTRRTGSFEFRTLLARDVDADKITATLADGVLTVTIPKTASVRSRRIEVTTD</sequence>
<dbReference type="PROSITE" id="PS01031">
    <property type="entry name" value="SHSP"/>
    <property type="match status" value="1"/>
</dbReference>
<dbReference type="OrthoDB" id="9809760at2"/>
<dbReference type="Gene3D" id="2.60.40.790">
    <property type="match status" value="1"/>
</dbReference>
<accession>A0A1H4LII1</accession>
<dbReference type="Pfam" id="PF00011">
    <property type="entry name" value="HSP20"/>
    <property type="match status" value="1"/>
</dbReference>
<dbReference type="CDD" id="cd06464">
    <property type="entry name" value="ACD_sHsps-like"/>
    <property type="match status" value="1"/>
</dbReference>
<dbReference type="AlphaFoldDB" id="A0A1H4LII1"/>
<feature type="domain" description="SHSP" evidence="4">
    <location>
        <begin position="32"/>
        <end position="145"/>
    </location>
</feature>
<dbReference type="InterPro" id="IPR008978">
    <property type="entry name" value="HSP20-like_chaperone"/>
</dbReference>
<dbReference type="EMBL" id="FNSV01000005">
    <property type="protein sequence ID" value="SEB70075.1"/>
    <property type="molecule type" value="Genomic_DNA"/>
</dbReference>
<evidence type="ECO:0000256" key="2">
    <source>
        <dbReference type="RuleBase" id="RU003616"/>
    </source>
</evidence>
<evidence type="ECO:0000256" key="3">
    <source>
        <dbReference type="SAM" id="MobiDB-lite"/>
    </source>
</evidence>
<evidence type="ECO:0000259" key="4">
    <source>
        <dbReference type="PROSITE" id="PS01031"/>
    </source>
</evidence>
<comment type="similarity">
    <text evidence="1 2">Belongs to the small heat shock protein (HSP20) family.</text>
</comment>
<evidence type="ECO:0000313" key="5">
    <source>
        <dbReference type="EMBL" id="SEB70075.1"/>
    </source>
</evidence>
<dbReference type="InterPro" id="IPR002068">
    <property type="entry name" value="A-crystallin/Hsp20_dom"/>
</dbReference>
<dbReference type="Proteomes" id="UP000183561">
    <property type="component" value="Unassembled WGS sequence"/>
</dbReference>
<dbReference type="PANTHER" id="PTHR11527">
    <property type="entry name" value="HEAT-SHOCK PROTEIN 20 FAMILY MEMBER"/>
    <property type="match status" value="1"/>
</dbReference>
<feature type="region of interest" description="Disordered" evidence="3">
    <location>
        <begin position="1"/>
        <end position="41"/>
    </location>
</feature>
<keyword evidence="6" id="KW-1185">Reference proteome</keyword>
<proteinExistence type="inferred from homology"/>
<name>A0A1H4LII1_9NOCA</name>
<evidence type="ECO:0000256" key="1">
    <source>
        <dbReference type="PROSITE-ProRule" id="PRU00285"/>
    </source>
</evidence>
<dbReference type="SUPFAM" id="SSF49764">
    <property type="entry name" value="HSP20-like chaperones"/>
    <property type="match status" value="1"/>
</dbReference>
<dbReference type="RefSeq" id="WP_007297531.1">
    <property type="nucleotide sequence ID" value="NZ_FNSV01000005.1"/>
</dbReference>
<reference evidence="6" key="1">
    <citation type="submission" date="2016-10" db="EMBL/GenBank/DDBJ databases">
        <authorList>
            <person name="Varghese N."/>
            <person name="Submissions S."/>
        </authorList>
    </citation>
    <scope>NUCLEOTIDE SEQUENCE [LARGE SCALE GENOMIC DNA]</scope>
    <source>
        <strain evidence="6">DSM 44498</strain>
    </source>
</reference>